<evidence type="ECO:0000313" key="2">
    <source>
        <dbReference type="EMBL" id="MBD8014477.1"/>
    </source>
</evidence>
<keyword evidence="1" id="KW-1133">Transmembrane helix</keyword>
<reference evidence="2 3" key="1">
    <citation type="submission" date="2020-08" db="EMBL/GenBank/DDBJ databases">
        <title>A Genomic Blueprint of the Chicken Gut Microbiome.</title>
        <authorList>
            <person name="Gilroy R."/>
            <person name="Ravi A."/>
            <person name="Getino M."/>
            <person name="Pursley I."/>
            <person name="Horton D.L."/>
            <person name="Alikhan N.-F."/>
            <person name="Baker D."/>
            <person name="Gharbi K."/>
            <person name="Hall N."/>
            <person name="Watson M."/>
            <person name="Adriaenssens E.M."/>
            <person name="Foster-Nyarko E."/>
            <person name="Jarju S."/>
            <person name="Secka A."/>
            <person name="Antonio M."/>
            <person name="Oren A."/>
            <person name="Chaudhuri R."/>
            <person name="La Ragione R.M."/>
            <person name="Hildebrand F."/>
            <person name="Pallen M.J."/>
        </authorList>
    </citation>
    <scope>NUCLEOTIDE SEQUENCE [LARGE SCALE GENOMIC DNA]</scope>
    <source>
        <strain evidence="2 3">Sa1BUA13</strain>
    </source>
</reference>
<keyword evidence="1" id="KW-0812">Transmembrane</keyword>
<dbReference type="Proteomes" id="UP000658980">
    <property type="component" value="Unassembled WGS sequence"/>
</dbReference>
<evidence type="ECO:0000313" key="3">
    <source>
        <dbReference type="Proteomes" id="UP000658980"/>
    </source>
</evidence>
<feature type="transmembrane region" description="Helical" evidence="1">
    <location>
        <begin position="60"/>
        <end position="80"/>
    </location>
</feature>
<name>A0ABR8WBS6_9BACL</name>
<keyword evidence="1" id="KW-0472">Membrane</keyword>
<feature type="transmembrane region" description="Helical" evidence="1">
    <location>
        <begin position="6"/>
        <end position="23"/>
    </location>
</feature>
<protein>
    <recommendedName>
        <fullName evidence="4">YtpI-like protein</fullName>
    </recommendedName>
</protein>
<proteinExistence type="predicted"/>
<dbReference type="EMBL" id="JACSPU010000002">
    <property type="protein sequence ID" value="MBD8014477.1"/>
    <property type="molecule type" value="Genomic_DNA"/>
</dbReference>
<comment type="caution">
    <text evidence="2">The sequence shown here is derived from an EMBL/GenBank/DDBJ whole genome shotgun (WGS) entry which is preliminary data.</text>
</comment>
<evidence type="ECO:0000256" key="1">
    <source>
        <dbReference type="SAM" id="Phobius"/>
    </source>
</evidence>
<feature type="transmembrane region" description="Helical" evidence="1">
    <location>
        <begin position="35"/>
        <end position="54"/>
    </location>
</feature>
<accession>A0ABR8WBS6</accession>
<gene>
    <name evidence="2" type="ORF">H9630_06555</name>
</gene>
<keyword evidence="3" id="KW-1185">Reference proteome</keyword>
<organism evidence="2 3">
    <name type="scientific">Planococcus wigleyi</name>
    <dbReference type="NCBI Taxonomy" id="2762216"/>
    <lineage>
        <taxon>Bacteria</taxon>
        <taxon>Bacillati</taxon>
        <taxon>Bacillota</taxon>
        <taxon>Bacilli</taxon>
        <taxon>Bacillales</taxon>
        <taxon>Caryophanaceae</taxon>
        <taxon>Planococcus</taxon>
    </lineage>
</organism>
<sequence>MWPTIFTLLILIAFGFSIKKIITKRKAASITGWKSLGTSLCFFLIAAINLLAYWFDLIGIISLSLTILLLIIGAYFTRYLPANYENGRRGNHAKL</sequence>
<dbReference type="RefSeq" id="WP_191714705.1">
    <property type="nucleotide sequence ID" value="NZ_JACSPU010000002.1"/>
</dbReference>
<evidence type="ECO:0008006" key="4">
    <source>
        <dbReference type="Google" id="ProtNLM"/>
    </source>
</evidence>